<keyword evidence="3" id="KW-1185">Reference proteome</keyword>
<sequence>MATKRKNRNRRVEPAPPPVRTGEPVHWWFAGLGGVLLAALIGFGLGSSSTAAGDALAAAACWVTGCHDGGLAVVGWMLVMLTLVFGLGAGFSFRHCGIRGRIVLLVLGTATLTVVFLLAPDPRTRMTGDGSTELSSGMLWGIGTLAVGGVLLLLGMFIARVVGSGSGIVPGLLVFATLVLGGIFTYVDNHDDSADAVIMTTHIFPEVTMRLQGDDLTRVSATDLQGCAGRYQGCEHTAEFQYTTTDSDAVVDLEIIWFPSAVDTWNAWDSQRTVNRSADGTSLRVSDQMHEHLMISTVRHADGRVIAAADEKWLRWPAAQLHQEVKERHHYKRVPSLKISETAAPLHP</sequence>
<feature type="transmembrane region" description="Helical" evidence="1">
    <location>
        <begin position="168"/>
        <end position="187"/>
    </location>
</feature>
<gene>
    <name evidence="2" type="ORF">Aco03nite_063570</name>
</gene>
<evidence type="ECO:0000313" key="3">
    <source>
        <dbReference type="Proteomes" id="UP000612282"/>
    </source>
</evidence>
<evidence type="ECO:0000313" key="2">
    <source>
        <dbReference type="EMBL" id="GID57953.1"/>
    </source>
</evidence>
<dbReference type="EMBL" id="BOMG01000078">
    <property type="protein sequence ID" value="GID57953.1"/>
    <property type="molecule type" value="Genomic_DNA"/>
</dbReference>
<feature type="transmembrane region" description="Helical" evidence="1">
    <location>
        <begin position="139"/>
        <end position="161"/>
    </location>
</feature>
<reference evidence="2 3" key="1">
    <citation type="submission" date="2021-01" db="EMBL/GenBank/DDBJ databases">
        <title>Whole genome shotgun sequence of Actinoplanes couchii NBRC 106145.</title>
        <authorList>
            <person name="Komaki H."/>
            <person name="Tamura T."/>
        </authorList>
    </citation>
    <scope>NUCLEOTIDE SEQUENCE [LARGE SCALE GENOMIC DNA]</scope>
    <source>
        <strain evidence="2 3">NBRC 106145</strain>
    </source>
</reference>
<comment type="caution">
    <text evidence="2">The sequence shown here is derived from an EMBL/GenBank/DDBJ whole genome shotgun (WGS) entry which is preliminary data.</text>
</comment>
<name>A0ABQ3XHI4_9ACTN</name>
<feature type="transmembrane region" description="Helical" evidence="1">
    <location>
        <begin position="102"/>
        <end position="119"/>
    </location>
</feature>
<feature type="transmembrane region" description="Helical" evidence="1">
    <location>
        <begin position="69"/>
        <end position="90"/>
    </location>
</feature>
<dbReference type="Proteomes" id="UP000612282">
    <property type="component" value="Unassembled WGS sequence"/>
</dbReference>
<evidence type="ECO:0000256" key="1">
    <source>
        <dbReference type="SAM" id="Phobius"/>
    </source>
</evidence>
<protein>
    <submittedName>
        <fullName evidence="2">Uncharacterized protein</fullName>
    </submittedName>
</protein>
<accession>A0ABQ3XHI4</accession>
<keyword evidence="1" id="KW-1133">Transmembrane helix</keyword>
<dbReference type="RefSeq" id="WP_203801370.1">
    <property type="nucleotide sequence ID" value="NZ_BAAAQE010000111.1"/>
</dbReference>
<keyword evidence="1" id="KW-0472">Membrane</keyword>
<proteinExistence type="predicted"/>
<keyword evidence="1" id="KW-0812">Transmembrane</keyword>
<organism evidence="2 3">
    <name type="scientific">Actinoplanes couchii</name>
    <dbReference type="NCBI Taxonomy" id="403638"/>
    <lineage>
        <taxon>Bacteria</taxon>
        <taxon>Bacillati</taxon>
        <taxon>Actinomycetota</taxon>
        <taxon>Actinomycetes</taxon>
        <taxon>Micromonosporales</taxon>
        <taxon>Micromonosporaceae</taxon>
        <taxon>Actinoplanes</taxon>
    </lineage>
</organism>